<accession>B9KB61</accession>
<dbReference type="Proteomes" id="UP000000445">
    <property type="component" value="Chromosome"/>
</dbReference>
<dbReference type="SUPFAM" id="SSF51735">
    <property type="entry name" value="NAD(P)-binding Rossmann-fold domains"/>
    <property type="match status" value="1"/>
</dbReference>
<dbReference type="PANTHER" id="PTHR43491:SF1">
    <property type="entry name" value="UDP-N-ACETYL-D-MANNOSAMINE DEHYDROGENASE"/>
    <property type="match status" value="1"/>
</dbReference>
<dbReference type="PANTHER" id="PTHR43491">
    <property type="entry name" value="UDP-N-ACETYL-D-MANNOSAMINE DEHYDROGENASE"/>
    <property type="match status" value="1"/>
</dbReference>
<dbReference type="STRING" id="309803.CTN_0081"/>
<proteinExistence type="inferred from homology"/>
<dbReference type="Gene3D" id="3.40.50.720">
    <property type="entry name" value="NAD(P)-binding Rossmann-like Domain"/>
    <property type="match status" value="2"/>
</dbReference>
<evidence type="ECO:0000313" key="6">
    <source>
        <dbReference type="Proteomes" id="UP000000445"/>
    </source>
</evidence>
<dbReference type="InterPro" id="IPR014027">
    <property type="entry name" value="UDP-Glc/GDP-Man_DH_C"/>
</dbReference>
<keyword evidence="2" id="KW-0520">NAD</keyword>
<keyword evidence="1" id="KW-0560">Oxidoreductase</keyword>
<dbReference type="PIRSF" id="PIRSF500136">
    <property type="entry name" value="UDP_ManNAc_DH"/>
    <property type="match status" value="1"/>
</dbReference>
<dbReference type="KEGG" id="tna:CTN_0081"/>
<dbReference type="Pfam" id="PF00984">
    <property type="entry name" value="UDPG_MGDP_dh"/>
    <property type="match status" value="1"/>
</dbReference>
<dbReference type="Pfam" id="PF03720">
    <property type="entry name" value="UDPG_MGDP_dh_C"/>
    <property type="match status" value="1"/>
</dbReference>
<evidence type="ECO:0000256" key="2">
    <source>
        <dbReference type="ARBA" id="ARBA00023027"/>
    </source>
</evidence>
<dbReference type="GO" id="GO:0051287">
    <property type="term" value="F:NAD binding"/>
    <property type="evidence" value="ECO:0007669"/>
    <property type="project" value="InterPro"/>
</dbReference>
<dbReference type="InterPro" id="IPR017476">
    <property type="entry name" value="UDP-Glc/GDP-Man"/>
</dbReference>
<dbReference type="Pfam" id="PF03721">
    <property type="entry name" value="UDPG_MGDP_dh_N"/>
    <property type="match status" value="1"/>
</dbReference>
<dbReference type="AlphaFoldDB" id="B9KB61"/>
<dbReference type="InterPro" id="IPR001732">
    <property type="entry name" value="UDP-Glc/GDP-Man_DH_N"/>
</dbReference>
<dbReference type="EMBL" id="CP000916">
    <property type="protein sequence ID" value="ACM22257.1"/>
    <property type="molecule type" value="Genomic_DNA"/>
</dbReference>
<dbReference type="InterPro" id="IPR014026">
    <property type="entry name" value="UDP-Glc/GDP-Man_DH_dimer"/>
</dbReference>
<dbReference type="GO" id="GO:0016616">
    <property type="term" value="F:oxidoreductase activity, acting on the CH-OH group of donors, NAD or NADP as acceptor"/>
    <property type="evidence" value="ECO:0007669"/>
    <property type="project" value="InterPro"/>
</dbReference>
<dbReference type="RefSeq" id="WP_012644967.1">
    <property type="nucleotide sequence ID" value="NC_011978.1"/>
</dbReference>
<dbReference type="SUPFAM" id="SSF52413">
    <property type="entry name" value="UDP-glucose/GDP-mannose dehydrogenase C-terminal domain"/>
    <property type="match status" value="1"/>
</dbReference>
<dbReference type="SUPFAM" id="SSF48179">
    <property type="entry name" value="6-phosphogluconate dehydrogenase C-terminal domain-like"/>
    <property type="match status" value="1"/>
</dbReference>
<organism evidence="5 6">
    <name type="scientific">Thermotoga neapolitana (strain ATCC 49049 / DSM 4359 / NBRC 107923 / NS-E)</name>
    <dbReference type="NCBI Taxonomy" id="309803"/>
    <lineage>
        <taxon>Bacteria</taxon>
        <taxon>Thermotogati</taxon>
        <taxon>Thermotogota</taxon>
        <taxon>Thermotogae</taxon>
        <taxon>Thermotogales</taxon>
        <taxon>Thermotogaceae</taxon>
        <taxon>Thermotoga</taxon>
    </lineage>
</organism>
<dbReference type="GO" id="GO:0016628">
    <property type="term" value="F:oxidoreductase activity, acting on the CH-CH group of donors, NAD or NADP as acceptor"/>
    <property type="evidence" value="ECO:0007669"/>
    <property type="project" value="InterPro"/>
</dbReference>
<protein>
    <submittedName>
        <fullName evidence="5">Lipopolysaccharide biosynthesis protein</fullName>
    </submittedName>
</protein>
<dbReference type="InterPro" id="IPR036291">
    <property type="entry name" value="NAD(P)-bd_dom_sf"/>
</dbReference>
<dbReference type="GO" id="GO:0000271">
    <property type="term" value="P:polysaccharide biosynthetic process"/>
    <property type="evidence" value="ECO:0007669"/>
    <property type="project" value="InterPro"/>
</dbReference>
<keyword evidence="6" id="KW-1185">Reference proteome</keyword>
<dbReference type="NCBIfam" id="TIGR03026">
    <property type="entry name" value="NDP-sugDHase"/>
    <property type="match status" value="1"/>
</dbReference>
<dbReference type="HOGENOM" id="CLU_023810_3_2_0"/>
<name>B9KB61_THENN</name>
<evidence type="ECO:0000256" key="3">
    <source>
        <dbReference type="PIRNR" id="PIRNR000124"/>
    </source>
</evidence>
<dbReference type="InterPro" id="IPR008927">
    <property type="entry name" value="6-PGluconate_DH-like_C_sf"/>
</dbReference>
<comment type="similarity">
    <text evidence="3">Belongs to the UDP-glucose/GDP-mannose dehydrogenase family.</text>
</comment>
<evidence type="ECO:0000259" key="4">
    <source>
        <dbReference type="SMART" id="SM00984"/>
    </source>
</evidence>
<dbReference type="SMART" id="SM00984">
    <property type="entry name" value="UDPG_MGDP_dh_C"/>
    <property type="match status" value="1"/>
</dbReference>
<dbReference type="eggNOG" id="COG0677">
    <property type="taxonomic scope" value="Bacteria"/>
</dbReference>
<reference evidence="5 6" key="1">
    <citation type="journal article" date="2009" name="Biosci. Biotechnol. Biochem.">
        <title>WeGAS: a web-based microbial genome annotation system.</title>
        <authorList>
            <person name="Lee D."/>
            <person name="Seo H."/>
            <person name="Park C."/>
            <person name="Park K."/>
        </authorList>
    </citation>
    <scope>NUCLEOTIDE SEQUENCE [LARGE SCALE GENOMIC DNA]</scope>
    <source>
        <strain evidence="6">ATCC 49049 / DSM 4359 / NBRC 107923 / NS-E</strain>
    </source>
</reference>
<evidence type="ECO:0000256" key="1">
    <source>
        <dbReference type="ARBA" id="ARBA00023002"/>
    </source>
</evidence>
<dbReference type="InterPro" id="IPR028359">
    <property type="entry name" value="UDP_ManNAc/GlcNAc_DH"/>
</dbReference>
<gene>
    <name evidence="5" type="ordered locus">CTN_0081</name>
</gene>
<feature type="domain" description="UDP-glucose/GDP-mannose dehydrogenase C-terminal" evidence="4">
    <location>
        <begin position="327"/>
        <end position="423"/>
    </location>
</feature>
<evidence type="ECO:0000313" key="5">
    <source>
        <dbReference type="EMBL" id="ACM22257.1"/>
    </source>
</evidence>
<sequence length="434" mass="48666">MLKEKLVSRTAVVGVIGLGYVGLPLAVEKAKAGYRVIGFDIQKKRVDMVNAGINYIGDVVDEELKDLVEKGMIRATTDFSELKNCDVATICVPTPLGKYKEPDLTYVINTAKEIAKYLHREMLVVLESTTYPGTTEEVVLPILESTGLKVGEDFYLAFSPERVDPGNRIYKTKNTPKVVGGVTEKCTELAKILYENVLEAPVHTVSSPRAAEMSKVLENTFRLVNISLINEVAILARRMGINIWEVIDAAATKPFGFMPFYPGPGAGGHCIPIDPFYLAYKAKEYDVRLDLVEMAGEINDFMPEYVVMRVQDILNERKKPLNGSKVLLLGVAYKGDIDDVRESPALKVWDHLEKKKAIVEFFDPYVPEVKRGEKIHRRVELTEEYLKSVDIVVITTAHKNGVDYNFVVKHAPVVFDTKNITKDVKENREKIILL</sequence>
<dbReference type="PIRSF" id="PIRSF000124">
    <property type="entry name" value="UDPglc_GDPman_dh"/>
    <property type="match status" value="1"/>
</dbReference>
<dbReference type="InterPro" id="IPR036220">
    <property type="entry name" value="UDP-Glc/GDP-Man_DH_C_sf"/>
</dbReference>